<proteinExistence type="predicted"/>
<reference evidence="2 3" key="1">
    <citation type="journal article" date="2022" name="BMC Genomics">
        <title>Comparative genome analysis of mycobacteria focusing on tRNA and non-coding RNA.</title>
        <authorList>
            <person name="Behra P.R.K."/>
            <person name="Pettersson B.M.F."/>
            <person name="Ramesh M."/>
            <person name="Das S."/>
            <person name="Dasgupta S."/>
            <person name="Kirsebom L.A."/>
        </authorList>
    </citation>
    <scope>NUCLEOTIDE SEQUENCE [LARGE SCALE GENOMIC DNA]</scope>
    <source>
        <strain evidence="2 3">DSM 44078</strain>
    </source>
</reference>
<organism evidence="2 3">
    <name type="scientific">Mycolicibacterium komossense</name>
    <dbReference type="NCBI Taxonomy" id="1779"/>
    <lineage>
        <taxon>Bacteria</taxon>
        <taxon>Bacillati</taxon>
        <taxon>Actinomycetota</taxon>
        <taxon>Actinomycetes</taxon>
        <taxon>Mycobacteriales</taxon>
        <taxon>Mycobacteriaceae</taxon>
        <taxon>Mycolicibacterium</taxon>
    </lineage>
</organism>
<dbReference type="RefSeq" id="WP_264070571.1">
    <property type="nucleotide sequence ID" value="NZ_JACKTY010000041.1"/>
</dbReference>
<evidence type="ECO:0000256" key="1">
    <source>
        <dbReference type="SAM" id="MobiDB-lite"/>
    </source>
</evidence>
<dbReference type="EMBL" id="JACKTY010000041">
    <property type="protein sequence ID" value="MCV7229346.1"/>
    <property type="molecule type" value="Genomic_DNA"/>
</dbReference>
<evidence type="ECO:0000313" key="2">
    <source>
        <dbReference type="EMBL" id="MCV7229346.1"/>
    </source>
</evidence>
<accession>A0ABT3CIR9</accession>
<evidence type="ECO:0008006" key="4">
    <source>
        <dbReference type="Google" id="ProtNLM"/>
    </source>
</evidence>
<comment type="caution">
    <text evidence="2">The sequence shown here is derived from an EMBL/GenBank/DDBJ whole genome shotgun (WGS) entry which is preliminary data.</text>
</comment>
<feature type="compositionally biased region" description="Low complexity" evidence="1">
    <location>
        <begin position="137"/>
        <end position="151"/>
    </location>
</feature>
<protein>
    <recommendedName>
        <fullName evidence="4">PASTA domain-containing protein</fullName>
    </recommendedName>
</protein>
<gene>
    <name evidence="2" type="ORF">H7J73_25375</name>
</gene>
<name>A0ABT3CIR9_9MYCO</name>
<dbReference type="Proteomes" id="UP001526201">
    <property type="component" value="Unassembled WGS sequence"/>
</dbReference>
<feature type="region of interest" description="Disordered" evidence="1">
    <location>
        <begin position="102"/>
        <end position="151"/>
    </location>
</feature>
<sequence length="151" mass="14639">MGYLHTAETYGGLALKKLALMVGGGAAAVAMAVVGAGQASASAPDVTGETYGKAVAILHSQGYSAVFGGSVGSDLPQSQCIVSQQKSIGPSAKQSLMLDCTLAPGQEKPGAPNTHSLVPPGGSIPTSGAAADPNRPTPGAGTVTVTPVPVG</sequence>
<keyword evidence="3" id="KW-1185">Reference proteome</keyword>
<evidence type="ECO:0000313" key="3">
    <source>
        <dbReference type="Proteomes" id="UP001526201"/>
    </source>
</evidence>